<dbReference type="Proteomes" id="UP000299102">
    <property type="component" value="Unassembled WGS sequence"/>
</dbReference>
<dbReference type="PANTHER" id="PTHR10492">
    <property type="match status" value="1"/>
</dbReference>
<keyword evidence="2" id="KW-1185">Reference proteome</keyword>
<dbReference type="AlphaFoldDB" id="A0A4C1TFC2"/>
<accession>A0A4C1TFC2</accession>
<name>A0A4C1TFC2_EUMVA</name>
<gene>
    <name evidence="1" type="ORF">EVAR_95782_1</name>
</gene>
<organism evidence="1 2">
    <name type="scientific">Eumeta variegata</name>
    <name type="common">Bagworm moth</name>
    <name type="synonym">Eumeta japonica</name>
    <dbReference type="NCBI Taxonomy" id="151549"/>
    <lineage>
        <taxon>Eukaryota</taxon>
        <taxon>Metazoa</taxon>
        <taxon>Ecdysozoa</taxon>
        <taxon>Arthropoda</taxon>
        <taxon>Hexapoda</taxon>
        <taxon>Insecta</taxon>
        <taxon>Pterygota</taxon>
        <taxon>Neoptera</taxon>
        <taxon>Endopterygota</taxon>
        <taxon>Lepidoptera</taxon>
        <taxon>Glossata</taxon>
        <taxon>Ditrysia</taxon>
        <taxon>Tineoidea</taxon>
        <taxon>Psychidae</taxon>
        <taxon>Oiketicinae</taxon>
        <taxon>Eumeta</taxon>
    </lineage>
</organism>
<sequence>MVTGEQFASRDIVLQARDDTLTRVPDTHKFYDALQYPIIFSKGQEGYHFQVPQINPNRPSVGEARCFMYSVEWQKRGLPHVHKLLWLKDKLRPDQIDNIISAEIPDPNIDKTLHDIIVKNMIHGPCGPENPQCPCMKDGKCTKKFPRKLVKETVLNDHGYPQYRRRAPADGGRTATVKLEMVATLRLIIVG</sequence>
<dbReference type="OrthoDB" id="1728974at2759"/>
<evidence type="ECO:0000313" key="1">
    <source>
        <dbReference type="EMBL" id="GBP12906.1"/>
    </source>
</evidence>
<dbReference type="PANTHER" id="PTHR10492:SF57">
    <property type="entry name" value="ATP-DEPENDENT DNA HELICASE"/>
    <property type="match status" value="1"/>
</dbReference>
<proteinExistence type="predicted"/>
<evidence type="ECO:0000313" key="2">
    <source>
        <dbReference type="Proteomes" id="UP000299102"/>
    </source>
</evidence>
<reference evidence="1 2" key="1">
    <citation type="journal article" date="2019" name="Commun. Biol.">
        <title>The bagworm genome reveals a unique fibroin gene that provides high tensile strength.</title>
        <authorList>
            <person name="Kono N."/>
            <person name="Nakamura H."/>
            <person name="Ohtoshi R."/>
            <person name="Tomita M."/>
            <person name="Numata K."/>
            <person name="Arakawa K."/>
        </authorList>
    </citation>
    <scope>NUCLEOTIDE SEQUENCE [LARGE SCALE GENOMIC DNA]</scope>
</reference>
<dbReference type="STRING" id="151549.A0A4C1TFC2"/>
<dbReference type="EMBL" id="BGZK01005182">
    <property type="protein sequence ID" value="GBP12906.1"/>
    <property type="molecule type" value="Genomic_DNA"/>
</dbReference>
<comment type="caution">
    <text evidence="1">The sequence shown here is derived from an EMBL/GenBank/DDBJ whole genome shotgun (WGS) entry which is preliminary data.</text>
</comment>
<protein>
    <submittedName>
        <fullName evidence="1">Uncharacterized protein</fullName>
    </submittedName>
</protein>